<name>A0ABQ9NCK2_HEVBR</name>
<protein>
    <submittedName>
        <fullName evidence="1">Uncharacterized protein</fullName>
    </submittedName>
</protein>
<evidence type="ECO:0000313" key="1">
    <source>
        <dbReference type="EMBL" id="KAJ9189417.1"/>
    </source>
</evidence>
<keyword evidence="2" id="KW-1185">Reference proteome</keyword>
<dbReference type="EMBL" id="JARPOI010000001">
    <property type="protein sequence ID" value="KAJ9189417.1"/>
    <property type="molecule type" value="Genomic_DNA"/>
</dbReference>
<proteinExistence type="predicted"/>
<comment type="caution">
    <text evidence="1">The sequence shown here is derived from an EMBL/GenBank/DDBJ whole genome shotgun (WGS) entry which is preliminary data.</text>
</comment>
<accession>A0ABQ9NCK2</accession>
<dbReference type="Proteomes" id="UP001174677">
    <property type="component" value="Chromosome 1"/>
</dbReference>
<gene>
    <name evidence="1" type="ORF">P3X46_000713</name>
</gene>
<evidence type="ECO:0000313" key="2">
    <source>
        <dbReference type="Proteomes" id="UP001174677"/>
    </source>
</evidence>
<organism evidence="1 2">
    <name type="scientific">Hevea brasiliensis</name>
    <name type="common">Para rubber tree</name>
    <name type="synonym">Siphonia brasiliensis</name>
    <dbReference type="NCBI Taxonomy" id="3981"/>
    <lineage>
        <taxon>Eukaryota</taxon>
        <taxon>Viridiplantae</taxon>
        <taxon>Streptophyta</taxon>
        <taxon>Embryophyta</taxon>
        <taxon>Tracheophyta</taxon>
        <taxon>Spermatophyta</taxon>
        <taxon>Magnoliopsida</taxon>
        <taxon>eudicotyledons</taxon>
        <taxon>Gunneridae</taxon>
        <taxon>Pentapetalae</taxon>
        <taxon>rosids</taxon>
        <taxon>fabids</taxon>
        <taxon>Malpighiales</taxon>
        <taxon>Euphorbiaceae</taxon>
        <taxon>Crotonoideae</taxon>
        <taxon>Micrandreae</taxon>
        <taxon>Hevea</taxon>
    </lineage>
</organism>
<sequence>MTSSDSETENELFTKPKLKINVLSKDQKLLLEILTQVEDSQLQKEFLGKLLKTFEEQPIQKPSILPSVAKNTYDLTAILGRKKTSKQPTVSVQSLQEEIIAVKIELNELKEKQAQDSETIQILLSKQTNEEVEKEDEENTLEIQSLKKPTKEFLFILNEISFRKYLIRISI</sequence>
<reference evidence="1" key="1">
    <citation type="journal article" date="2023" name="Plant Biotechnol. J.">
        <title>Chromosome-level wild Hevea brasiliensis genome provides new tools for genomic-assisted breeding and valuable loci to elevate rubber yield.</title>
        <authorList>
            <person name="Cheng H."/>
            <person name="Song X."/>
            <person name="Hu Y."/>
            <person name="Wu T."/>
            <person name="Yang Q."/>
            <person name="An Z."/>
            <person name="Feng S."/>
            <person name="Deng Z."/>
            <person name="Wu W."/>
            <person name="Zeng X."/>
            <person name="Tu M."/>
            <person name="Wang X."/>
            <person name="Huang H."/>
        </authorList>
    </citation>
    <scope>NUCLEOTIDE SEQUENCE</scope>
    <source>
        <strain evidence="1">MT/VB/25A 57/8</strain>
    </source>
</reference>
<feature type="non-terminal residue" evidence="1">
    <location>
        <position position="171"/>
    </location>
</feature>